<feature type="transmembrane region" description="Helical" evidence="9">
    <location>
        <begin position="154"/>
        <end position="174"/>
    </location>
</feature>
<dbReference type="CDD" id="cd16917">
    <property type="entry name" value="HATPase_UhpB-NarQ-NarX-like"/>
    <property type="match status" value="1"/>
</dbReference>
<evidence type="ECO:0000259" key="11">
    <source>
        <dbReference type="Pfam" id="PF07730"/>
    </source>
</evidence>
<evidence type="ECO:0000256" key="7">
    <source>
        <dbReference type="ARBA" id="ARBA00023012"/>
    </source>
</evidence>
<dbReference type="Gene3D" id="3.30.565.10">
    <property type="entry name" value="Histidine kinase-like ATPase, C-terminal domain"/>
    <property type="match status" value="1"/>
</dbReference>
<evidence type="ECO:0000256" key="6">
    <source>
        <dbReference type="ARBA" id="ARBA00022989"/>
    </source>
</evidence>
<dbReference type="InterPro" id="IPR050482">
    <property type="entry name" value="Sensor_HK_TwoCompSys"/>
</dbReference>
<evidence type="ECO:0000256" key="2">
    <source>
        <dbReference type="ARBA" id="ARBA00022475"/>
    </source>
</evidence>
<dbReference type="PANTHER" id="PTHR24421">
    <property type="entry name" value="NITRATE/NITRITE SENSOR PROTEIN NARX-RELATED"/>
    <property type="match status" value="1"/>
</dbReference>
<dbReference type="Proteomes" id="UP000580910">
    <property type="component" value="Unassembled WGS sequence"/>
</dbReference>
<feature type="transmembrane region" description="Helical" evidence="9">
    <location>
        <begin position="255"/>
        <end position="273"/>
    </location>
</feature>
<gene>
    <name evidence="12" type="ORF">FB382_002360</name>
</gene>
<feature type="transmembrane region" description="Helical" evidence="9">
    <location>
        <begin position="55"/>
        <end position="73"/>
    </location>
</feature>
<dbReference type="InterPro" id="IPR036890">
    <property type="entry name" value="HATPase_C_sf"/>
</dbReference>
<dbReference type="PANTHER" id="PTHR24421:SF37">
    <property type="entry name" value="SENSOR HISTIDINE KINASE NARS"/>
    <property type="match status" value="1"/>
</dbReference>
<dbReference type="Gene3D" id="1.20.5.1930">
    <property type="match status" value="1"/>
</dbReference>
<feature type="transmembrane region" description="Helical" evidence="9">
    <location>
        <begin position="313"/>
        <end position="333"/>
    </location>
</feature>
<dbReference type="GO" id="GO:0046983">
    <property type="term" value="F:protein dimerization activity"/>
    <property type="evidence" value="ECO:0007669"/>
    <property type="project" value="InterPro"/>
</dbReference>
<comment type="subcellular location">
    <subcellularLocation>
        <location evidence="1">Cell membrane</location>
        <topology evidence="1">Multi-pass membrane protein</topology>
    </subcellularLocation>
</comment>
<evidence type="ECO:0000313" key="13">
    <source>
        <dbReference type="Proteomes" id="UP000580910"/>
    </source>
</evidence>
<dbReference type="SUPFAM" id="SSF55874">
    <property type="entry name" value="ATPase domain of HSP90 chaperone/DNA topoisomerase II/histidine kinase"/>
    <property type="match status" value="1"/>
</dbReference>
<protein>
    <submittedName>
        <fullName evidence="12">Signal transduction histidine kinase</fullName>
    </submittedName>
</protein>
<feature type="domain" description="Signal transduction histidine kinase subgroup 3 dimerisation and phosphoacceptor" evidence="11">
    <location>
        <begin position="471"/>
        <end position="538"/>
    </location>
</feature>
<dbReference type="InterPro" id="IPR011712">
    <property type="entry name" value="Sig_transdc_His_kin_sub3_dim/P"/>
</dbReference>
<evidence type="ECO:0000259" key="10">
    <source>
        <dbReference type="Pfam" id="PF02518"/>
    </source>
</evidence>
<feature type="transmembrane region" description="Helical" evidence="9">
    <location>
        <begin position="194"/>
        <end position="219"/>
    </location>
</feature>
<dbReference type="Pfam" id="PF07730">
    <property type="entry name" value="HisKA_3"/>
    <property type="match status" value="1"/>
</dbReference>
<dbReference type="AlphaFoldDB" id="A0A7W3J0V8"/>
<feature type="transmembrane region" description="Helical" evidence="9">
    <location>
        <begin position="231"/>
        <end position="249"/>
    </location>
</feature>
<feature type="domain" description="Histidine kinase/HSP90-like ATPase" evidence="10">
    <location>
        <begin position="579"/>
        <end position="665"/>
    </location>
</feature>
<feature type="transmembrane region" description="Helical" evidence="9">
    <location>
        <begin position="285"/>
        <end position="307"/>
    </location>
</feature>
<keyword evidence="3" id="KW-0808">Transferase</keyword>
<dbReference type="Pfam" id="PF02518">
    <property type="entry name" value="HATPase_c"/>
    <property type="match status" value="1"/>
</dbReference>
<keyword evidence="4 9" id="KW-0812">Transmembrane</keyword>
<keyword evidence="6 9" id="KW-1133">Transmembrane helix</keyword>
<evidence type="ECO:0000256" key="3">
    <source>
        <dbReference type="ARBA" id="ARBA00022679"/>
    </source>
</evidence>
<dbReference type="GO" id="GO:0000155">
    <property type="term" value="F:phosphorelay sensor kinase activity"/>
    <property type="evidence" value="ECO:0007669"/>
    <property type="project" value="InterPro"/>
</dbReference>
<dbReference type="RefSeq" id="WP_182539366.1">
    <property type="nucleotide sequence ID" value="NZ_JACGXA010000001.1"/>
</dbReference>
<dbReference type="InterPro" id="IPR003594">
    <property type="entry name" value="HATPase_dom"/>
</dbReference>
<evidence type="ECO:0000256" key="1">
    <source>
        <dbReference type="ARBA" id="ARBA00004651"/>
    </source>
</evidence>
<reference evidence="12 13" key="1">
    <citation type="submission" date="2020-07" db="EMBL/GenBank/DDBJ databases">
        <title>Sequencing the genomes of 1000 actinobacteria strains.</title>
        <authorList>
            <person name="Klenk H.-P."/>
        </authorList>
    </citation>
    <scope>NUCLEOTIDE SEQUENCE [LARGE SCALE GENOMIC DNA]</scope>
    <source>
        <strain evidence="12 13">DSM 21349</strain>
    </source>
</reference>
<comment type="caution">
    <text evidence="12">The sequence shown here is derived from an EMBL/GenBank/DDBJ whole genome shotgun (WGS) entry which is preliminary data.</text>
</comment>
<sequence length="669" mass="70175">MATAPPAVIRDRRLALLGWLLAALALALMASVPLSVSGGVNERPGVRAGYPVSEWLAHTVIVAVLVGSGAWLTQLRPRNAIGWILLASGVLQGIQTGFDAYGIRAVTDPDRSLPLARTIAWIAQWTWIPALLVIVTILPIVYPTGRPSSRFWHRHLQVTVVGLVFLVSAAALAFGAGNDSVTDAPEAFHAPLWLVVPLAAVGIAVTAAATAVTLVGTVVRTFRATSPERQQLAMLVGIVTLMVPTAFLSQPVFGFVYAAVPVAVTVGVLRYNLLGIEVVVRRTLLYVPLTLLVALVVGLTTATLARLVPDGPLPLVVASALVAVLIFPVSGLLRRTVDRLVLGERADPLEQVAGVGAGVSEPMDDPVTSMLTAVAAATGATYAAVLDDGGTPTAELGDRSGQPHTVALRHGHHLLGSLLIGPRPAERRVSGADARLVDALAPHLAMVVWSVRLTEALDEERDRVTRATLAERDRLRRDLHDGLGPSLSGIALGLEAASHALVRDPEGAAAILSRTRDEADSAVREIRRVIDGLRPRVLDERGLTGAVRETATGLGLGRPGGIRFALHATPLPDLPPQVEEAAFRIVAEGLTNVVRHSAARHCTVLLSCTGSCLELGIEDDGTGLSGGGRRGHGLDSMQRRASALGGRLVVSARAPHGTHVNAVIPWGAS</sequence>
<name>A0A7W3J0V8_9ACTN</name>
<feature type="transmembrane region" description="Helical" evidence="9">
    <location>
        <begin position="80"/>
        <end position="98"/>
    </location>
</feature>
<keyword evidence="7" id="KW-0902">Two-component regulatory system</keyword>
<keyword evidence="2" id="KW-1003">Cell membrane</keyword>
<dbReference type="GO" id="GO:0005886">
    <property type="term" value="C:plasma membrane"/>
    <property type="evidence" value="ECO:0007669"/>
    <property type="project" value="UniProtKB-SubCell"/>
</dbReference>
<evidence type="ECO:0000256" key="8">
    <source>
        <dbReference type="ARBA" id="ARBA00023136"/>
    </source>
</evidence>
<keyword evidence="8 9" id="KW-0472">Membrane</keyword>
<organism evidence="12 13">
    <name type="scientific">Nocardioides ginsengisegetis</name>
    <dbReference type="NCBI Taxonomy" id="661491"/>
    <lineage>
        <taxon>Bacteria</taxon>
        <taxon>Bacillati</taxon>
        <taxon>Actinomycetota</taxon>
        <taxon>Actinomycetes</taxon>
        <taxon>Propionibacteriales</taxon>
        <taxon>Nocardioidaceae</taxon>
        <taxon>Nocardioides</taxon>
    </lineage>
</organism>
<proteinExistence type="predicted"/>
<feature type="transmembrane region" description="Helical" evidence="9">
    <location>
        <begin position="118"/>
        <end position="142"/>
    </location>
</feature>
<keyword evidence="5 12" id="KW-0418">Kinase</keyword>
<accession>A0A7W3J0V8</accession>
<evidence type="ECO:0000313" key="12">
    <source>
        <dbReference type="EMBL" id="MBA8804069.1"/>
    </source>
</evidence>
<keyword evidence="13" id="KW-1185">Reference proteome</keyword>
<evidence type="ECO:0000256" key="4">
    <source>
        <dbReference type="ARBA" id="ARBA00022692"/>
    </source>
</evidence>
<dbReference type="EMBL" id="JACGXA010000001">
    <property type="protein sequence ID" value="MBA8804069.1"/>
    <property type="molecule type" value="Genomic_DNA"/>
</dbReference>
<evidence type="ECO:0000256" key="5">
    <source>
        <dbReference type="ARBA" id="ARBA00022777"/>
    </source>
</evidence>
<evidence type="ECO:0000256" key="9">
    <source>
        <dbReference type="SAM" id="Phobius"/>
    </source>
</evidence>